<evidence type="ECO:0000313" key="2">
    <source>
        <dbReference type="Proteomes" id="UP000299102"/>
    </source>
</evidence>
<accession>A0A4C1TRT4</accession>
<protein>
    <submittedName>
        <fullName evidence="1">Uncharacterized protein</fullName>
    </submittedName>
</protein>
<sequence length="190" mass="22138">MVRGRSCKAGELVFLYLMPQIIEDFNFESRRWTSTYWRLSTIVVINEVTMSQTDDLTCCSWHEVAGNSERQSFVVVLHQVANKIKRWPSSRFLKLKITSSVPNRCMNFSILIKLKGSPVDLGRQSYVRRSAMNTLHFRRRESGLMDEKRTMERGAGHWIFHSSDETQQQKLCVISLRSSRRIFVGFVQPS</sequence>
<keyword evidence="2" id="KW-1185">Reference proteome</keyword>
<dbReference type="EMBL" id="BGZK01000081">
    <property type="protein sequence ID" value="GBP16689.1"/>
    <property type="molecule type" value="Genomic_DNA"/>
</dbReference>
<name>A0A4C1TRT4_EUMVA</name>
<organism evidence="1 2">
    <name type="scientific">Eumeta variegata</name>
    <name type="common">Bagworm moth</name>
    <name type="synonym">Eumeta japonica</name>
    <dbReference type="NCBI Taxonomy" id="151549"/>
    <lineage>
        <taxon>Eukaryota</taxon>
        <taxon>Metazoa</taxon>
        <taxon>Ecdysozoa</taxon>
        <taxon>Arthropoda</taxon>
        <taxon>Hexapoda</taxon>
        <taxon>Insecta</taxon>
        <taxon>Pterygota</taxon>
        <taxon>Neoptera</taxon>
        <taxon>Endopterygota</taxon>
        <taxon>Lepidoptera</taxon>
        <taxon>Glossata</taxon>
        <taxon>Ditrysia</taxon>
        <taxon>Tineoidea</taxon>
        <taxon>Psychidae</taxon>
        <taxon>Oiketicinae</taxon>
        <taxon>Eumeta</taxon>
    </lineage>
</organism>
<dbReference type="Proteomes" id="UP000299102">
    <property type="component" value="Unassembled WGS sequence"/>
</dbReference>
<comment type="caution">
    <text evidence="1">The sequence shown here is derived from an EMBL/GenBank/DDBJ whole genome shotgun (WGS) entry which is preliminary data.</text>
</comment>
<proteinExistence type="predicted"/>
<evidence type="ECO:0000313" key="1">
    <source>
        <dbReference type="EMBL" id="GBP16689.1"/>
    </source>
</evidence>
<dbReference type="AlphaFoldDB" id="A0A4C1TRT4"/>
<reference evidence="1 2" key="1">
    <citation type="journal article" date="2019" name="Commun. Biol.">
        <title>The bagworm genome reveals a unique fibroin gene that provides high tensile strength.</title>
        <authorList>
            <person name="Kono N."/>
            <person name="Nakamura H."/>
            <person name="Ohtoshi R."/>
            <person name="Tomita M."/>
            <person name="Numata K."/>
            <person name="Arakawa K."/>
        </authorList>
    </citation>
    <scope>NUCLEOTIDE SEQUENCE [LARGE SCALE GENOMIC DNA]</scope>
</reference>
<gene>
    <name evidence="1" type="ORF">EVAR_13314_1</name>
</gene>